<organism evidence="1 2">
    <name type="scientific">Flexibacter flexilis DSM 6793</name>
    <dbReference type="NCBI Taxonomy" id="927664"/>
    <lineage>
        <taxon>Bacteria</taxon>
        <taxon>Pseudomonadati</taxon>
        <taxon>Bacteroidota</taxon>
        <taxon>Cytophagia</taxon>
        <taxon>Cytophagales</taxon>
        <taxon>Flexibacteraceae</taxon>
        <taxon>Flexibacter</taxon>
    </lineage>
</organism>
<dbReference type="AlphaFoldDB" id="A0A1I1P3H5"/>
<sequence length="31" mass="3511">QDVKNYVKSVFGATSPQYKQISGLRFNPIPK</sequence>
<name>A0A1I1P3H5_9BACT</name>
<proteinExistence type="predicted"/>
<feature type="non-terminal residue" evidence="1">
    <location>
        <position position="1"/>
    </location>
</feature>
<protein>
    <submittedName>
        <fullName evidence="1">Uncharacterized protein</fullName>
    </submittedName>
</protein>
<evidence type="ECO:0000313" key="2">
    <source>
        <dbReference type="Proteomes" id="UP000199514"/>
    </source>
</evidence>
<reference evidence="1 2" key="1">
    <citation type="submission" date="2016-10" db="EMBL/GenBank/DDBJ databases">
        <authorList>
            <person name="de Groot N.N."/>
        </authorList>
    </citation>
    <scope>NUCLEOTIDE SEQUENCE [LARGE SCALE GENOMIC DNA]</scope>
    <source>
        <strain evidence="1 2">DSM 6793</strain>
    </source>
</reference>
<dbReference type="Proteomes" id="UP000199514">
    <property type="component" value="Unassembled WGS sequence"/>
</dbReference>
<dbReference type="EMBL" id="FOLE01000023">
    <property type="protein sequence ID" value="SFD02248.1"/>
    <property type="molecule type" value="Genomic_DNA"/>
</dbReference>
<accession>A0A1I1P3H5</accession>
<gene>
    <name evidence="1" type="ORF">SAMN05421780_12312</name>
</gene>
<keyword evidence="2" id="KW-1185">Reference proteome</keyword>
<evidence type="ECO:0000313" key="1">
    <source>
        <dbReference type="EMBL" id="SFD02248.1"/>
    </source>
</evidence>